<dbReference type="RefSeq" id="WP_075691243.1">
    <property type="nucleotide sequence ID" value="NZ_CP009248.1"/>
</dbReference>
<dbReference type="KEGG" id="csph:CSPHI_01895"/>
<proteinExistence type="predicted"/>
<sequence>MPDAHVTAAEVHGLNNRTALTPELLRRIARLAGQDVPAPGGVPDPAALEGSVEPTDLLELLVLAQLAGLEEAPSGFHRAEMHLARRVLADIAAGRAPSRREIHDLLPEAHTVYLLRMGPVTFLGPEVAEKVPADAPAPPATVARDESWLASRYLDSDRGGEFTVPARPHGHSGYPRFRIGMSLADGPEDVWSSGRGYWPLTPGARYLVPSRYGWCPYVFRVPEDSWRPAREDAGRRRFWATAGALIDPDAGVVRPMREPTAETGWRAVVGEPVADATEDDLRVARLIAGRTLALGPKATNPVLRLRQKGRRLF</sequence>
<dbReference type="Proteomes" id="UP000185469">
    <property type="component" value="Chromosome"/>
</dbReference>
<evidence type="ECO:0000313" key="1">
    <source>
        <dbReference type="EMBL" id="APT90039.1"/>
    </source>
</evidence>
<organism evidence="1 2">
    <name type="scientific">Corynebacterium sphenisci DSM 44792</name>
    <dbReference type="NCBI Taxonomy" id="1437874"/>
    <lineage>
        <taxon>Bacteria</taxon>
        <taxon>Bacillati</taxon>
        <taxon>Actinomycetota</taxon>
        <taxon>Actinomycetes</taxon>
        <taxon>Mycobacteriales</taxon>
        <taxon>Corynebacteriaceae</taxon>
        <taxon>Corynebacterium</taxon>
    </lineage>
</organism>
<gene>
    <name evidence="1" type="ORF">CSPHI_01895</name>
</gene>
<evidence type="ECO:0000313" key="2">
    <source>
        <dbReference type="Proteomes" id="UP000185469"/>
    </source>
</evidence>
<dbReference type="EMBL" id="CP009248">
    <property type="protein sequence ID" value="APT90039.1"/>
    <property type="molecule type" value="Genomic_DNA"/>
</dbReference>
<protein>
    <submittedName>
        <fullName evidence="1">Uncharacterized protein</fullName>
    </submittedName>
</protein>
<reference evidence="1 2" key="1">
    <citation type="submission" date="2014-08" db="EMBL/GenBank/DDBJ databases">
        <title>Complete genome sequence of Corynebacterium sphenisci CECT 5990(T) (=DSM 44792(T)), isolated from healthy wild penguins.</title>
        <authorList>
            <person name="Ruckert C."/>
            <person name="Albersmeier A."/>
            <person name="Winkler A."/>
            <person name="Kalinowski J."/>
        </authorList>
    </citation>
    <scope>NUCLEOTIDE SEQUENCE [LARGE SCALE GENOMIC DNA]</scope>
    <source>
        <strain evidence="1 2">DSM 44792</strain>
    </source>
</reference>
<dbReference type="AlphaFoldDB" id="A0A1L7CVZ2"/>
<accession>A0A1L7CVZ2</accession>
<keyword evidence="2" id="KW-1185">Reference proteome</keyword>
<dbReference type="OrthoDB" id="4398967at2"/>
<name>A0A1L7CVZ2_9CORY</name>